<dbReference type="Proteomes" id="UP000887580">
    <property type="component" value="Unplaced"/>
</dbReference>
<reference evidence="2" key="1">
    <citation type="submission" date="2022-11" db="UniProtKB">
        <authorList>
            <consortium name="WormBaseParasite"/>
        </authorList>
    </citation>
    <scope>IDENTIFICATION</scope>
</reference>
<protein>
    <submittedName>
        <fullName evidence="2">Uncharacterized protein</fullName>
    </submittedName>
</protein>
<name>A0AC35GEV2_9BILA</name>
<evidence type="ECO:0000313" key="2">
    <source>
        <dbReference type="WBParaSite" id="PS1159_v2.g4389.t1"/>
    </source>
</evidence>
<dbReference type="WBParaSite" id="PS1159_v2.g4389.t1">
    <property type="protein sequence ID" value="PS1159_v2.g4389.t1"/>
    <property type="gene ID" value="PS1159_v2.g4389"/>
</dbReference>
<proteinExistence type="predicted"/>
<accession>A0AC35GEV2</accession>
<organism evidence="1 2">
    <name type="scientific">Panagrolaimus sp. PS1159</name>
    <dbReference type="NCBI Taxonomy" id="55785"/>
    <lineage>
        <taxon>Eukaryota</taxon>
        <taxon>Metazoa</taxon>
        <taxon>Ecdysozoa</taxon>
        <taxon>Nematoda</taxon>
        <taxon>Chromadorea</taxon>
        <taxon>Rhabditida</taxon>
        <taxon>Tylenchina</taxon>
        <taxon>Panagrolaimomorpha</taxon>
        <taxon>Panagrolaimoidea</taxon>
        <taxon>Panagrolaimidae</taxon>
        <taxon>Panagrolaimus</taxon>
    </lineage>
</organism>
<sequence length="187" mass="21295">MPALNREILFAIGKKLVEDGDSEDVIKFALSGKRTLQAMKNVFASISTLEIDQKCCAIGWGDPCCKFAFRNDKQHFKFLMHCIGNSVVDLRVNCSTFVDTHQTIYNPIFDNMLVRRQLRSFSLLVDGYAVRKFFGEFLVQFSSTLKNVKIPSEFMTRTFRDSFNLDSVNVLDSGNKNLLLFCCKTTS</sequence>
<evidence type="ECO:0000313" key="1">
    <source>
        <dbReference type="Proteomes" id="UP000887580"/>
    </source>
</evidence>